<dbReference type="NCBIfam" id="TIGR02842">
    <property type="entry name" value="CyoC"/>
    <property type="match status" value="1"/>
</dbReference>
<comment type="caution">
    <text evidence="20">The sequence shown here is derived from an EMBL/GenBank/DDBJ whole genome shotgun (WGS) entry which is preliminary data.</text>
</comment>
<evidence type="ECO:0000256" key="16">
    <source>
        <dbReference type="ARBA" id="ARBA00032717"/>
    </source>
</evidence>
<dbReference type="InterPro" id="IPR013833">
    <property type="entry name" value="Cyt_c_oxidase_su3_a-hlx"/>
</dbReference>
<evidence type="ECO:0000256" key="9">
    <source>
        <dbReference type="ARBA" id="ARBA00022989"/>
    </source>
</evidence>
<organism evidence="20 21">
    <name type="scientific">Providencia rustigianii DSM 4541</name>
    <dbReference type="NCBI Taxonomy" id="500637"/>
    <lineage>
        <taxon>Bacteria</taxon>
        <taxon>Pseudomonadati</taxon>
        <taxon>Pseudomonadota</taxon>
        <taxon>Gammaproteobacteria</taxon>
        <taxon>Enterobacterales</taxon>
        <taxon>Morganellaceae</taxon>
        <taxon>Providencia</taxon>
    </lineage>
</organism>
<evidence type="ECO:0000256" key="13">
    <source>
        <dbReference type="ARBA" id="ARBA00030072"/>
    </source>
</evidence>
<keyword evidence="9 18" id="KW-1133">Transmembrane helix</keyword>
<dbReference type="SUPFAM" id="SSF81452">
    <property type="entry name" value="Cytochrome c oxidase subunit III-like"/>
    <property type="match status" value="1"/>
</dbReference>
<evidence type="ECO:0000256" key="12">
    <source>
        <dbReference type="ARBA" id="ARBA00025694"/>
    </source>
</evidence>
<proteinExistence type="inferred from homology"/>
<keyword evidence="10 20" id="KW-0560">Oxidoreductase</keyword>
<evidence type="ECO:0000256" key="15">
    <source>
        <dbReference type="ARBA" id="ARBA00032189"/>
    </source>
</evidence>
<dbReference type="PROSITE" id="PS50253">
    <property type="entry name" value="COX3"/>
    <property type="match status" value="1"/>
</dbReference>
<dbReference type="GeneID" id="93420275"/>
<dbReference type="Pfam" id="PF00510">
    <property type="entry name" value="COX3"/>
    <property type="match status" value="1"/>
</dbReference>
<evidence type="ECO:0000256" key="4">
    <source>
        <dbReference type="ARBA" id="ARBA00014687"/>
    </source>
</evidence>
<dbReference type="GO" id="GO:0005886">
    <property type="term" value="C:plasma membrane"/>
    <property type="evidence" value="ECO:0007669"/>
    <property type="project" value="UniProtKB-SubCell"/>
</dbReference>
<evidence type="ECO:0000256" key="11">
    <source>
        <dbReference type="ARBA" id="ARBA00023136"/>
    </source>
</evidence>
<evidence type="ECO:0000256" key="14">
    <source>
        <dbReference type="ARBA" id="ARBA00031884"/>
    </source>
</evidence>
<evidence type="ECO:0000313" key="21">
    <source>
        <dbReference type="Proteomes" id="UP000005512"/>
    </source>
</evidence>
<evidence type="ECO:0000256" key="10">
    <source>
        <dbReference type="ARBA" id="ARBA00023002"/>
    </source>
</evidence>
<evidence type="ECO:0000313" key="20">
    <source>
        <dbReference type="EMBL" id="EFB71224.1"/>
    </source>
</evidence>
<dbReference type="eggNOG" id="COG1845">
    <property type="taxonomic scope" value="Bacteria"/>
</dbReference>
<dbReference type="EMBL" id="ABXV02000042">
    <property type="protein sequence ID" value="EFB71224.1"/>
    <property type="molecule type" value="Genomic_DNA"/>
</dbReference>
<gene>
    <name evidence="20" type="primary">cyoC</name>
    <name evidence="20" type="ORF">PROVRUST_07767</name>
</gene>
<evidence type="ECO:0000256" key="18">
    <source>
        <dbReference type="SAM" id="Phobius"/>
    </source>
</evidence>
<evidence type="ECO:0000259" key="19">
    <source>
        <dbReference type="PROSITE" id="PS50253"/>
    </source>
</evidence>
<dbReference type="AlphaFoldDB" id="D1P6A1"/>
<dbReference type="FunFam" id="1.20.120.80:FF:000001">
    <property type="entry name" value="Cytochrome (Ubi)quinol oxidase subunit III"/>
    <property type="match status" value="1"/>
</dbReference>
<dbReference type="Gene3D" id="1.20.120.80">
    <property type="entry name" value="Cytochrome c oxidase, subunit III, four-helix bundle"/>
    <property type="match status" value="1"/>
</dbReference>
<dbReference type="CDD" id="cd02863">
    <property type="entry name" value="Ubiquinol_oxidase_III"/>
    <property type="match status" value="1"/>
</dbReference>
<dbReference type="InterPro" id="IPR014206">
    <property type="entry name" value="Cyt_c_ubiqinol_oxidase_su3"/>
</dbReference>
<dbReference type="InterPro" id="IPR000298">
    <property type="entry name" value="Cyt_c_oxidase-like_su3"/>
</dbReference>
<feature type="transmembrane region" description="Helical" evidence="18">
    <location>
        <begin position="96"/>
        <end position="115"/>
    </location>
</feature>
<evidence type="ECO:0000256" key="1">
    <source>
        <dbReference type="ARBA" id="ARBA00004651"/>
    </source>
</evidence>
<name>D1P6A1_9GAMM</name>
<dbReference type="InterPro" id="IPR035973">
    <property type="entry name" value="Cyt_c_oxidase_su3-like_sf"/>
</dbReference>
<comment type="subunit">
    <text evidence="3">Heterooctamer of two A chains, two B chains, two C chains and two D chains.</text>
</comment>
<dbReference type="STRING" id="500637.PROVRUST_07767"/>
<comment type="subcellular location">
    <subcellularLocation>
        <location evidence="1 17">Cell membrane</location>
        <topology evidence="1 17">Multi-pass membrane protein</topology>
    </subcellularLocation>
</comment>
<evidence type="ECO:0000256" key="8">
    <source>
        <dbReference type="ARBA" id="ARBA00022982"/>
    </source>
</evidence>
<keyword evidence="21" id="KW-1185">Reference proteome</keyword>
<feature type="transmembrane region" description="Helical" evidence="18">
    <location>
        <begin position="182"/>
        <end position="202"/>
    </location>
</feature>
<evidence type="ECO:0000256" key="6">
    <source>
        <dbReference type="ARBA" id="ARBA00022475"/>
    </source>
</evidence>
<protein>
    <recommendedName>
        <fullName evidence="4">Cytochrome bo(3) ubiquinol oxidase subunit 3</fullName>
    </recommendedName>
    <alternativeName>
        <fullName evidence="15">Cytochrome o ubiquinol oxidase subunit 3</fullName>
    </alternativeName>
    <alternativeName>
        <fullName evidence="13">Oxidase bo(3) subunit 3</fullName>
    </alternativeName>
    <alternativeName>
        <fullName evidence="16">Ubiquinol oxidase polypeptide III</fullName>
    </alternativeName>
    <alternativeName>
        <fullName evidence="14">Ubiquinol oxidase subunit 3</fullName>
    </alternativeName>
</protein>
<feature type="domain" description="Heme-copper oxidase subunit III family profile" evidence="19">
    <location>
        <begin position="27"/>
        <end position="203"/>
    </location>
</feature>
<keyword evidence="11 18" id="KW-0472">Membrane</keyword>
<dbReference type="InterPro" id="IPR024791">
    <property type="entry name" value="Cyt_c/ubiquinol_Oxase_su3"/>
</dbReference>
<dbReference type="GO" id="GO:0019646">
    <property type="term" value="P:aerobic electron transport chain"/>
    <property type="evidence" value="ECO:0007669"/>
    <property type="project" value="InterPro"/>
</dbReference>
<comment type="similarity">
    <text evidence="2 17">Belongs to the cytochrome c oxidase subunit 3 family.</text>
</comment>
<dbReference type="PANTHER" id="PTHR11403:SF2">
    <property type="entry name" value="CYTOCHROME BO(3) UBIQUINOL OXIDASE SUBUNIT 3"/>
    <property type="match status" value="1"/>
</dbReference>
<evidence type="ECO:0000256" key="17">
    <source>
        <dbReference type="RuleBase" id="RU003376"/>
    </source>
</evidence>
<dbReference type="HOGENOM" id="CLU_044071_3_0_6"/>
<feature type="transmembrane region" description="Helical" evidence="18">
    <location>
        <begin position="69"/>
        <end position="89"/>
    </location>
</feature>
<dbReference type="GO" id="GO:0004129">
    <property type="term" value="F:cytochrome-c oxidase activity"/>
    <property type="evidence" value="ECO:0007669"/>
    <property type="project" value="InterPro"/>
</dbReference>
<feature type="transmembrane region" description="Helical" evidence="18">
    <location>
        <begin position="29"/>
        <end position="49"/>
    </location>
</feature>
<dbReference type="Proteomes" id="UP000005512">
    <property type="component" value="Unassembled WGS sequence"/>
</dbReference>
<keyword evidence="6" id="KW-1003">Cell membrane</keyword>
<dbReference type="PANTHER" id="PTHR11403">
    <property type="entry name" value="CYTOCHROME C OXIDASE SUBUNIT III"/>
    <property type="match status" value="1"/>
</dbReference>
<dbReference type="RefSeq" id="WP_006815765.1">
    <property type="nucleotide sequence ID" value="NZ_GG703820.1"/>
</dbReference>
<evidence type="ECO:0000256" key="7">
    <source>
        <dbReference type="ARBA" id="ARBA00022692"/>
    </source>
</evidence>
<evidence type="ECO:0000256" key="3">
    <source>
        <dbReference type="ARBA" id="ARBA00011700"/>
    </source>
</evidence>
<accession>D1P6A1</accession>
<dbReference type="NCBIfam" id="NF007944">
    <property type="entry name" value="PRK10663.1"/>
    <property type="match status" value="1"/>
</dbReference>
<keyword evidence="5" id="KW-0813">Transport</keyword>
<reference evidence="20" key="1">
    <citation type="submission" date="2009-12" db="EMBL/GenBank/DDBJ databases">
        <authorList>
            <person name="Weinstock G."/>
            <person name="Sodergren E."/>
            <person name="Clifton S."/>
            <person name="Fulton L."/>
            <person name="Fulton B."/>
            <person name="Courtney L."/>
            <person name="Fronick C."/>
            <person name="Harrison M."/>
            <person name="Strong C."/>
            <person name="Farmer C."/>
            <person name="Delahaunty K."/>
            <person name="Markovic C."/>
            <person name="Hall O."/>
            <person name="Minx P."/>
            <person name="Tomlinson C."/>
            <person name="Mitreva M."/>
            <person name="Nelson J."/>
            <person name="Hou S."/>
            <person name="Wollam A."/>
            <person name="Pepin K.H."/>
            <person name="Johnson M."/>
            <person name="Bhonagiri V."/>
            <person name="Nash W.E."/>
            <person name="Warren W."/>
            <person name="Chinwalla A."/>
            <person name="Mardis E.R."/>
            <person name="Wilson R.K."/>
        </authorList>
    </citation>
    <scope>NUCLEOTIDE SEQUENCE [LARGE SCALE GENOMIC DNA]</scope>
    <source>
        <strain evidence="20">DSM 4541</strain>
    </source>
</reference>
<dbReference type="InterPro" id="IPR033946">
    <property type="entry name" value="Ubiquinol_oxase_su3_dom"/>
</dbReference>
<keyword evidence="7 17" id="KW-0812">Transmembrane</keyword>
<dbReference type="GO" id="GO:0009486">
    <property type="term" value="F:cytochrome bo3 ubiquinol oxidase activity"/>
    <property type="evidence" value="ECO:0007669"/>
    <property type="project" value="InterPro"/>
</dbReference>
<comment type="function">
    <text evidence="12">Cytochrome bo(3) ubiquinol terminal oxidase is the component of the aerobic respiratory chain of E.coli that predominates when cells are grown at high aeration. Has proton pump activity across the membrane in addition to electron transfer, pumping 2 protons/electron.</text>
</comment>
<feature type="transmembrane region" description="Helical" evidence="18">
    <location>
        <begin position="135"/>
        <end position="162"/>
    </location>
</feature>
<evidence type="ECO:0000256" key="5">
    <source>
        <dbReference type="ARBA" id="ARBA00022448"/>
    </source>
</evidence>
<evidence type="ECO:0000256" key="2">
    <source>
        <dbReference type="ARBA" id="ARBA00010581"/>
    </source>
</evidence>
<keyword evidence="8" id="KW-0249">Electron transport</keyword>
<sequence>MSTNTVTNQNLAHAEHGHHDAGGTKVFGFWLYIMSDLILFACLFATYVVLADGTAGGPEGKDIFSLKFVLGETFLLLVSSITYGFAMIAMHKGKIAYVNVWLFATFLLGLGFVIMEVYEFHELIAEGFGPDRSGFLSGFFALVATHGLHVSAGLVWIIIMMIQISRRGLTEVNKTRLNCLSLFWHFLDVVWICVFTVVYLLGAI</sequence>